<dbReference type="SUPFAM" id="SSF56672">
    <property type="entry name" value="DNA/RNA polymerases"/>
    <property type="match status" value="1"/>
</dbReference>
<dbReference type="InterPro" id="IPR043502">
    <property type="entry name" value="DNA/RNA_pol_sf"/>
</dbReference>
<dbReference type="InterPro" id="IPR041577">
    <property type="entry name" value="RT_RNaseH_2"/>
</dbReference>
<dbReference type="InterPro" id="IPR005162">
    <property type="entry name" value="Retrotrans_gag_dom"/>
</dbReference>
<dbReference type="Gene3D" id="2.40.70.10">
    <property type="entry name" value="Acid Proteases"/>
    <property type="match status" value="1"/>
</dbReference>
<dbReference type="PANTHER" id="PTHR48475:SF1">
    <property type="entry name" value="RNASE H TYPE-1 DOMAIN-CONTAINING PROTEIN"/>
    <property type="match status" value="1"/>
</dbReference>
<gene>
    <name evidence="7" type="primary">LOC106752447</name>
</gene>
<dbReference type="CDD" id="cd01647">
    <property type="entry name" value="RT_LTR"/>
    <property type="match status" value="1"/>
</dbReference>
<feature type="compositionally biased region" description="Basic and acidic residues" evidence="3">
    <location>
        <begin position="420"/>
        <end position="440"/>
    </location>
</feature>
<dbReference type="GO" id="GO:0003676">
    <property type="term" value="F:nucleic acid binding"/>
    <property type="evidence" value="ECO:0007669"/>
    <property type="project" value="InterPro"/>
</dbReference>
<dbReference type="PROSITE" id="PS50878">
    <property type="entry name" value="RT_POL"/>
    <property type="match status" value="1"/>
</dbReference>
<dbReference type="InterPro" id="IPR043128">
    <property type="entry name" value="Rev_trsase/Diguanyl_cyclase"/>
</dbReference>
<dbReference type="Gene3D" id="3.30.420.10">
    <property type="entry name" value="Ribonuclease H-like superfamily/Ribonuclease H"/>
    <property type="match status" value="1"/>
</dbReference>
<dbReference type="KEGG" id="vra:106752447"/>
<dbReference type="InterPro" id="IPR041588">
    <property type="entry name" value="Integrase_H2C2"/>
</dbReference>
<dbReference type="GO" id="GO:0004523">
    <property type="term" value="F:RNA-DNA hybrid ribonuclease activity"/>
    <property type="evidence" value="ECO:0007669"/>
    <property type="project" value="InterPro"/>
</dbReference>
<evidence type="ECO:0000256" key="1">
    <source>
        <dbReference type="ARBA" id="ARBA00023172"/>
    </source>
</evidence>
<organism evidence="6 7">
    <name type="scientific">Vigna radiata var. radiata</name>
    <name type="common">Mung bean</name>
    <name type="synonym">Phaseolus aureus</name>
    <dbReference type="NCBI Taxonomy" id="3916"/>
    <lineage>
        <taxon>Eukaryota</taxon>
        <taxon>Viridiplantae</taxon>
        <taxon>Streptophyta</taxon>
        <taxon>Embryophyta</taxon>
        <taxon>Tracheophyta</taxon>
        <taxon>Spermatophyta</taxon>
        <taxon>Magnoliopsida</taxon>
        <taxon>eudicotyledons</taxon>
        <taxon>Gunneridae</taxon>
        <taxon>Pentapetalae</taxon>
        <taxon>rosids</taxon>
        <taxon>fabids</taxon>
        <taxon>Fabales</taxon>
        <taxon>Fabaceae</taxon>
        <taxon>Papilionoideae</taxon>
        <taxon>50 kb inversion clade</taxon>
        <taxon>NPAAA clade</taxon>
        <taxon>indigoferoid/millettioid clade</taxon>
        <taxon>Phaseoleae</taxon>
        <taxon>Vigna</taxon>
    </lineage>
</organism>
<dbReference type="InterPro" id="IPR012337">
    <property type="entry name" value="RNaseH-like_sf"/>
</dbReference>
<feature type="region of interest" description="Disordered" evidence="3">
    <location>
        <begin position="54"/>
        <end position="97"/>
    </location>
</feature>
<dbReference type="InterPro" id="IPR000477">
    <property type="entry name" value="RT_dom"/>
</dbReference>
<dbReference type="Proteomes" id="UP000087766">
    <property type="component" value="Unplaced"/>
</dbReference>
<protein>
    <submittedName>
        <fullName evidence="7">Uncharacterized protein LOC106752447</fullName>
    </submittedName>
</protein>
<keyword evidence="6" id="KW-1185">Reference proteome</keyword>
<dbReference type="SUPFAM" id="SSF53098">
    <property type="entry name" value="Ribonuclease H-like"/>
    <property type="match status" value="1"/>
</dbReference>
<feature type="coiled-coil region" evidence="2">
    <location>
        <begin position="15"/>
        <end position="46"/>
    </location>
</feature>
<dbReference type="Pfam" id="PF00078">
    <property type="entry name" value="RVT_1"/>
    <property type="match status" value="1"/>
</dbReference>
<dbReference type="CDD" id="cd09279">
    <property type="entry name" value="RNase_HI_like"/>
    <property type="match status" value="1"/>
</dbReference>
<dbReference type="Pfam" id="PF03732">
    <property type="entry name" value="Retrotrans_gag"/>
    <property type="match status" value="1"/>
</dbReference>
<evidence type="ECO:0000256" key="3">
    <source>
        <dbReference type="SAM" id="MobiDB-lite"/>
    </source>
</evidence>
<dbReference type="InterPro" id="IPR002156">
    <property type="entry name" value="RNaseH_domain"/>
</dbReference>
<dbReference type="GeneID" id="106752447"/>
<evidence type="ECO:0000256" key="2">
    <source>
        <dbReference type="SAM" id="Coils"/>
    </source>
</evidence>
<evidence type="ECO:0000313" key="7">
    <source>
        <dbReference type="RefSeq" id="XP_014489617.1"/>
    </source>
</evidence>
<dbReference type="OrthoDB" id="1426047at2759"/>
<feature type="region of interest" description="Disordered" evidence="3">
    <location>
        <begin position="246"/>
        <end position="329"/>
    </location>
</feature>
<dbReference type="Pfam" id="PF13456">
    <property type="entry name" value="RVT_3"/>
    <property type="match status" value="1"/>
</dbReference>
<dbReference type="GO" id="GO:0006310">
    <property type="term" value="P:DNA recombination"/>
    <property type="evidence" value="ECO:0007669"/>
    <property type="project" value="UniProtKB-KW"/>
</dbReference>
<sequence length="1462" mass="165737">MVTTRNAVEDPNGVIRALELRMEEMQRRHEEMQKKHEEEMAAVRAECLAQMREQAAHANGDKERTRPLEDEGEEHSNARKNEENKDGGEKGESTILVKNEAPSVPVPFARAIMEVQIPDRFIPPQFKTYDGTSDPEAHVKSFTNAMAFRTGCDAIWCRAFSLSLEGEALEWFDSLPDGSIENFKGLSNMFKNQFAACRTREATVVDLMNLKQGKEEPLKDFMDRFQKTVRRVKGLSTELALQHVMPGLRPGPFKDSVCRNPPKSMEELRQRTADEIRVEDMKQSYRKELQEAKAEKESRRDNQGGRSGGNKTRDGPRNPRFPQYTQLNAPRARILQESLSTHVMQVPQQRPTPPGADNSKHCLYHQNMGHNTEDCVTLKDKIEEMIRAGLLQQYVKGHRPAEDRAEGEKRGYVRHSYPRGGEKRAYTRSPPRSERNHRSSDCYNGRYAGNQRDEGRRSRSRSQERARSRPLRGVINTISGGFAGGGQSSSARKRSIRTLRSIHAVEVPKRTMLPITFTDEDFHAPDPEQDDPMVITVEIARYEVSKVLVDQGSSVNILYWKTFQQMDISEDLIVPFGEQLVGFAGERVDTRGYLDLRIRLGTSRSSEERKVRFLLVEANTSYNALLGRPCLNTFGAIVSTPHLTLKYPTSNRTICTVRADQRTTRECYAAGLKMFPREVKQKTSRSEVAMTDLDPRTNTEDRLEPIGETIPVLIGTDPTQTTLIARGMDPKVEERLRATLWRNRDLFAWTAADMPDIHPSVASHKLSLCREARPVAQKKRKMGEEKRKAVDAEVNKLKEAGFIREVTYTTWLANVVMVKKANGKWRMCTDYTDLNKASPKDSYPLPSIDALVDGASGHRMLSFLDAYSGYNQIPMHAPDVTKTAFMADRANYCYEVMPFGLKNAGATYQRLMDQIFASQIGRCMDVYVDDMVVRSGEGKSHLADLEEVFGQVRRYGMRLNPAKCTFGVAAGKFLGFMLTSRRIEANPDKCEAVMQMQSPRTLKDIQRLVGRLTALSRFIPKLAERIRPILRKMKKETTDKWDDECERAFTDVKSILLSPPVMSRPVAGEELQIYLGVSEMAVSAVLFQEKPVFKLIYFVSRTLQDTERRYQHLEKVALALLTAARRLRPYFQSHQVVVRSDHPISKILRKPDLAGRMVGWAVELSEFGIRYEPRGSVKGQHLADFAAELSPTEGEEWILFVDGASRRTVSGAGIVLEGPNGFLIEHSLVFKFKISNNQAEYEALIAGLELARNMGARRLTCRTDSQLVVGQMNGDFQVKEEHLLRYYHKASAIAQTFEKITVQHIPRELNARADMLSKLSSGKEKGQLTTIIRQVLLQPSIECQAITTDDADDWQVEIKALMKQQDDGVRLSSKDTKKIARFLMVGEDLYRRGFSSPLLKCLSKAEADYVMDELHNRICGLHTGGRTLKSRIVRAGYYWPTMEQDSATFVKKCLSCQAHAND</sequence>
<dbReference type="Gene3D" id="3.30.70.270">
    <property type="match status" value="2"/>
</dbReference>
<evidence type="ECO:0000259" key="5">
    <source>
        <dbReference type="PROSITE" id="PS50879"/>
    </source>
</evidence>
<feature type="domain" description="RNase H type-1" evidence="5">
    <location>
        <begin position="1193"/>
        <end position="1322"/>
    </location>
</feature>
<dbReference type="Gene3D" id="1.10.340.70">
    <property type="match status" value="1"/>
</dbReference>
<feature type="domain" description="Reverse transcriptase" evidence="4">
    <location>
        <begin position="799"/>
        <end position="978"/>
    </location>
</feature>
<feature type="compositionally biased region" description="Basic and acidic residues" evidence="3">
    <location>
        <begin position="399"/>
        <end position="411"/>
    </location>
</feature>
<evidence type="ECO:0000313" key="6">
    <source>
        <dbReference type="Proteomes" id="UP000087766"/>
    </source>
</evidence>
<accession>A0A1S3T772</accession>
<feature type="region of interest" description="Disordered" evidence="3">
    <location>
        <begin position="397"/>
        <end position="494"/>
    </location>
</feature>
<dbReference type="PROSITE" id="PS50879">
    <property type="entry name" value="RNASE_H_1"/>
    <property type="match status" value="1"/>
</dbReference>
<dbReference type="Pfam" id="PF17919">
    <property type="entry name" value="RT_RNaseH_2"/>
    <property type="match status" value="1"/>
</dbReference>
<dbReference type="InterPro" id="IPR021109">
    <property type="entry name" value="Peptidase_aspartic_dom_sf"/>
</dbReference>
<proteinExistence type="predicted"/>
<feature type="compositionally biased region" description="Basic and acidic residues" evidence="3">
    <location>
        <begin position="451"/>
        <end position="467"/>
    </location>
</feature>
<dbReference type="Pfam" id="PF17921">
    <property type="entry name" value="Integrase_H2C2"/>
    <property type="match status" value="1"/>
</dbReference>
<keyword evidence="2" id="KW-0175">Coiled coil</keyword>
<dbReference type="RefSeq" id="XP_014489617.1">
    <property type="nucleotide sequence ID" value="XM_014634131.1"/>
</dbReference>
<dbReference type="PANTHER" id="PTHR48475">
    <property type="entry name" value="RIBONUCLEASE H"/>
    <property type="match status" value="1"/>
</dbReference>
<name>A0A1S3T772_VIGRR</name>
<evidence type="ECO:0000259" key="4">
    <source>
        <dbReference type="PROSITE" id="PS50878"/>
    </source>
</evidence>
<dbReference type="Gene3D" id="3.10.10.10">
    <property type="entry name" value="HIV Type 1 Reverse Transcriptase, subunit A, domain 1"/>
    <property type="match status" value="1"/>
</dbReference>
<dbReference type="CDD" id="cd00303">
    <property type="entry name" value="retropepsin_like"/>
    <property type="match status" value="1"/>
</dbReference>
<feature type="compositionally biased region" description="Basic and acidic residues" evidence="3">
    <location>
        <begin position="264"/>
        <end position="303"/>
    </location>
</feature>
<feature type="compositionally biased region" description="Basic and acidic residues" evidence="3">
    <location>
        <begin position="59"/>
        <end position="92"/>
    </location>
</feature>
<keyword evidence="1" id="KW-0233">DNA recombination</keyword>
<dbReference type="InterPro" id="IPR036397">
    <property type="entry name" value="RNaseH_sf"/>
</dbReference>
<reference evidence="7" key="1">
    <citation type="submission" date="2025-08" db="UniProtKB">
        <authorList>
            <consortium name="RefSeq"/>
        </authorList>
    </citation>
    <scope>IDENTIFICATION</scope>
    <source>
        <tissue evidence="7">Leaf</tissue>
    </source>
</reference>